<gene>
    <name evidence="2" type="ORF">FNF28_05165</name>
</gene>
<dbReference type="EMBL" id="VLTL01000099">
    <property type="protein sequence ID" value="KAA0161170.1"/>
    <property type="molecule type" value="Genomic_DNA"/>
</dbReference>
<evidence type="ECO:0000313" key="3">
    <source>
        <dbReference type="Proteomes" id="UP000324907"/>
    </source>
</evidence>
<dbReference type="Proteomes" id="UP000324907">
    <property type="component" value="Unassembled WGS sequence"/>
</dbReference>
<feature type="compositionally biased region" description="Polar residues" evidence="1">
    <location>
        <begin position="22"/>
        <end position="35"/>
    </location>
</feature>
<organism evidence="2 3">
    <name type="scientific">Cafeteria roenbergensis</name>
    <name type="common">Marine flagellate</name>
    <dbReference type="NCBI Taxonomy" id="33653"/>
    <lineage>
        <taxon>Eukaryota</taxon>
        <taxon>Sar</taxon>
        <taxon>Stramenopiles</taxon>
        <taxon>Bigyra</taxon>
        <taxon>Opalozoa</taxon>
        <taxon>Bicosoecida</taxon>
        <taxon>Cafeteriaceae</taxon>
        <taxon>Cafeteria</taxon>
    </lineage>
</organism>
<sequence length="237" mass="26454">MDFEMSDDSMPDLTAEAAKPSPRQSGRSSNPSNGREATAARKAAKSDGKRRVSFGGTKQSQAKPSEEASEFELDEETKRLLALSTDLLTGAMERATGGGSARSVVERNEAWLFNRNSRIRDAQRDEERKLKRLSAAVGAAKPPSHEPPKWGHVAGDFFARQAEFLSKKERDVREEKERLWREARRDTRVRVDPESGKLIEVEAPQGVWDAETREEFFARQEAAAAKGEAARVRALRD</sequence>
<reference evidence="2 3" key="1">
    <citation type="submission" date="2019-07" db="EMBL/GenBank/DDBJ databases">
        <title>Genomes of Cafeteria roenbergensis.</title>
        <authorList>
            <person name="Fischer M.G."/>
            <person name="Hackl T."/>
            <person name="Roman M."/>
        </authorList>
    </citation>
    <scope>NUCLEOTIDE SEQUENCE [LARGE SCALE GENOMIC DNA]</scope>
    <source>
        <strain evidence="2 3">RCC970-E3</strain>
    </source>
</reference>
<feature type="compositionally biased region" description="Acidic residues" evidence="1">
    <location>
        <begin position="1"/>
        <end position="10"/>
    </location>
</feature>
<protein>
    <submittedName>
        <fullName evidence="2">Uncharacterized protein</fullName>
    </submittedName>
</protein>
<feature type="region of interest" description="Disordered" evidence="1">
    <location>
        <begin position="1"/>
        <end position="75"/>
    </location>
</feature>
<proteinExistence type="predicted"/>
<dbReference type="AlphaFoldDB" id="A0A5A8DA58"/>
<name>A0A5A8DA58_CAFRO</name>
<evidence type="ECO:0000313" key="2">
    <source>
        <dbReference type="EMBL" id="KAA0161170.1"/>
    </source>
</evidence>
<comment type="caution">
    <text evidence="2">The sequence shown here is derived from an EMBL/GenBank/DDBJ whole genome shotgun (WGS) entry which is preliminary data.</text>
</comment>
<accession>A0A5A8DA58</accession>
<evidence type="ECO:0000256" key="1">
    <source>
        <dbReference type="SAM" id="MobiDB-lite"/>
    </source>
</evidence>